<dbReference type="AlphaFoldDB" id="A0A9P9WH71"/>
<keyword evidence="3" id="KW-1185">Reference proteome</keyword>
<sequence>MEKAQEACFSTPEYDAPPPAYSETETSYQAPPVDSKDRLRDVEPASRTNRQFPPSFNAYYQKKLSMTMHLGEHREQPLFAVKMHSGWRGKPGIVLHGGPSSDDPVLASAVNKSYWSRHTTVTLPPLPDSPSESCSEFMQTHTSLKTLTYKFAVEVGDGPNAHREDFEWRHSRGAEIRGLDKHSWGWKLARLGACSQGSGGERNERSLGETSDGKEVVAVWAQNSGWSLTKAYKFEFVGAGLTGEMGERWALMAVITALRIWHIEWTAQNAAAGSSSGAAAGAAAAAA</sequence>
<name>A0A9P9WH71_9PEZI</name>
<gene>
    <name evidence="2" type="ORF">JX265_009030</name>
</gene>
<feature type="region of interest" description="Disordered" evidence="1">
    <location>
        <begin position="1"/>
        <end position="53"/>
    </location>
</feature>
<dbReference type="Proteomes" id="UP000829685">
    <property type="component" value="Unassembled WGS sequence"/>
</dbReference>
<proteinExistence type="predicted"/>
<evidence type="ECO:0000313" key="2">
    <source>
        <dbReference type="EMBL" id="KAI1862984.1"/>
    </source>
</evidence>
<feature type="compositionally biased region" description="Basic and acidic residues" evidence="1">
    <location>
        <begin position="34"/>
        <end position="44"/>
    </location>
</feature>
<comment type="caution">
    <text evidence="2">The sequence shown here is derived from an EMBL/GenBank/DDBJ whole genome shotgun (WGS) entry which is preliminary data.</text>
</comment>
<organism evidence="2 3">
    <name type="scientific">Neoarthrinium moseri</name>
    <dbReference type="NCBI Taxonomy" id="1658444"/>
    <lineage>
        <taxon>Eukaryota</taxon>
        <taxon>Fungi</taxon>
        <taxon>Dikarya</taxon>
        <taxon>Ascomycota</taxon>
        <taxon>Pezizomycotina</taxon>
        <taxon>Sordariomycetes</taxon>
        <taxon>Xylariomycetidae</taxon>
        <taxon>Amphisphaeriales</taxon>
        <taxon>Apiosporaceae</taxon>
        <taxon>Neoarthrinium</taxon>
    </lineage>
</organism>
<dbReference type="EMBL" id="JAFIMR010000026">
    <property type="protein sequence ID" value="KAI1862984.1"/>
    <property type="molecule type" value="Genomic_DNA"/>
</dbReference>
<accession>A0A9P9WH71</accession>
<dbReference type="OrthoDB" id="3431997at2759"/>
<evidence type="ECO:0000256" key="1">
    <source>
        <dbReference type="SAM" id="MobiDB-lite"/>
    </source>
</evidence>
<evidence type="ECO:0000313" key="3">
    <source>
        <dbReference type="Proteomes" id="UP000829685"/>
    </source>
</evidence>
<reference evidence="2" key="1">
    <citation type="submission" date="2021-03" db="EMBL/GenBank/DDBJ databases">
        <title>Revisited historic fungal species revealed as producer of novel bioactive compounds through whole genome sequencing and comparative genomics.</title>
        <authorList>
            <person name="Vignolle G.A."/>
            <person name="Hochenegger N."/>
            <person name="Mach R.L."/>
            <person name="Mach-Aigner A.R."/>
            <person name="Javad Rahimi M."/>
            <person name="Salim K.A."/>
            <person name="Chan C.M."/>
            <person name="Lim L.B.L."/>
            <person name="Cai F."/>
            <person name="Druzhinina I.S."/>
            <person name="U'Ren J.M."/>
            <person name="Derntl C."/>
        </authorList>
    </citation>
    <scope>NUCLEOTIDE SEQUENCE</scope>
    <source>
        <strain evidence="2">TUCIM 5799</strain>
    </source>
</reference>
<protein>
    <submittedName>
        <fullName evidence="2">Uncharacterized protein</fullName>
    </submittedName>
</protein>